<keyword evidence="6 8" id="KW-0472">Membrane</keyword>
<dbReference type="AlphaFoldDB" id="A0A0L7QWT1"/>
<dbReference type="GO" id="GO:0005737">
    <property type="term" value="C:cytoplasm"/>
    <property type="evidence" value="ECO:0007669"/>
    <property type="project" value="TreeGrafter"/>
</dbReference>
<dbReference type="EMBL" id="KQ414706">
    <property type="protein sequence ID" value="KOC63072.1"/>
    <property type="molecule type" value="Genomic_DNA"/>
</dbReference>
<name>A0A0L7QWT1_9HYME</name>
<organism evidence="9 10">
    <name type="scientific">Habropoda laboriosa</name>
    <dbReference type="NCBI Taxonomy" id="597456"/>
    <lineage>
        <taxon>Eukaryota</taxon>
        <taxon>Metazoa</taxon>
        <taxon>Ecdysozoa</taxon>
        <taxon>Arthropoda</taxon>
        <taxon>Hexapoda</taxon>
        <taxon>Insecta</taxon>
        <taxon>Pterygota</taxon>
        <taxon>Neoptera</taxon>
        <taxon>Endopterygota</taxon>
        <taxon>Hymenoptera</taxon>
        <taxon>Apocrita</taxon>
        <taxon>Aculeata</taxon>
        <taxon>Apoidea</taxon>
        <taxon>Anthophila</taxon>
        <taxon>Apidae</taxon>
        <taxon>Habropoda</taxon>
    </lineage>
</organism>
<evidence type="ECO:0000256" key="4">
    <source>
        <dbReference type="ARBA" id="ARBA00022692"/>
    </source>
</evidence>
<keyword evidence="7" id="KW-0325">Glycoprotein</keyword>
<keyword evidence="10" id="KW-1185">Reference proteome</keyword>
<evidence type="ECO:0000256" key="1">
    <source>
        <dbReference type="ARBA" id="ARBA00004236"/>
    </source>
</evidence>
<feature type="transmembrane region" description="Helical" evidence="8">
    <location>
        <begin position="451"/>
        <end position="473"/>
    </location>
</feature>
<keyword evidence="3" id="KW-1003">Cell membrane</keyword>
<keyword evidence="4 8" id="KW-0812">Transmembrane</keyword>
<accession>A0A0L7QWT1</accession>
<evidence type="ECO:0000256" key="5">
    <source>
        <dbReference type="ARBA" id="ARBA00022989"/>
    </source>
</evidence>
<comment type="subcellular location">
    <subcellularLocation>
        <location evidence="1">Cell membrane</location>
    </subcellularLocation>
</comment>
<dbReference type="InterPro" id="IPR002159">
    <property type="entry name" value="CD36_fam"/>
</dbReference>
<dbReference type="OrthoDB" id="18585at2759"/>
<dbReference type="Proteomes" id="UP000053825">
    <property type="component" value="Unassembled WGS sequence"/>
</dbReference>
<evidence type="ECO:0000256" key="3">
    <source>
        <dbReference type="ARBA" id="ARBA00022475"/>
    </source>
</evidence>
<evidence type="ECO:0000313" key="9">
    <source>
        <dbReference type="EMBL" id="KOC63072.1"/>
    </source>
</evidence>
<dbReference type="PANTHER" id="PTHR11923">
    <property type="entry name" value="SCAVENGER RECEPTOR CLASS B TYPE-1 SR-B1"/>
    <property type="match status" value="1"/>
</dbReference>
<evidence type="ECO:0000256" key="6">
    <source>
        <dbReference type="ARBA" id="ARBA00023136"/>
    </source>
</evidence>
<evidence type="ECO:0000256" key="2">
    <source>
        <dbReference type="ARBA" id="ARBA00010532"/>
    </source>
</evidence>
<reference evidence="9 10" key="1">
    <citation type="submission" date="2015-07" db="EMBL/GenBank/DDBJ databases">
        <title>The genome of Habropoda laboriosa.</title>
        <authorList>
            <person name="Pan H."/>
            <person name="Kapheim K."/>
        </authorList>
    </citation>
    <scope>NUCLEOTIDE SEQUENCE [LARGE SCALE GENOMIC DNA]</scope>
    <source>
        <strain evidence="9">0110345459</strain>
    </source>
</reference>
<evidence type="ECO:0000313" key="10">
    <source>
        <dbReference type="Proteomes" id="UP000053825"/>
    </source>
</evidence>
<dbReference type="GO" id="GO:0005886">
    <property type="term" value="C:plasma membrane"/>
    <property type="evidence" value="ECO:0007669"/>
    <property type="project" value="UniProtKB-SubCell"/>
</dbReference>
<evidence type="ECO:0000256" key="7">
    <source>
        <dbReference type="ARBA" id="ARBA00023180"/>
    </source>
</evidence>
<dbReference type="Pfam" id="PF01130">
    <property type="entry name" value="CD36"/>
    <property type="match status" value="1"/>
</dbReference>
<dbReference type="PRINTS" id="PR01609">
    <property type="entry name" value="CD36FAMILY"/>
</dbReference>
<dbReference type="GO" id="GO:0005044">
    <property type="term" value="F:scavenger receptor activity"/>
    <property type="evidence" value="ECO:0007669"/>
    <property type="project" value="TreeGrafter"/>
</dbReference>
<evidence type="ECO:0000256" key="8">
    <source>
        <dbReference type="SAM" id="Phobius"/>
    </source>
</evidence>
<keyword evidence="9" id="KW-0675">Receptor</keyword>
<comment type="similarity">
    <text evidence="2">Belongs to the CD36 family.</text>
</comment>
<dbReference type="STRING" id="597456.A0A0L7QWT1"/>
<gene>
    <name evidence="9" type="ORF">WH47_03867</name>
</gene>
<protein>
    <submittedName>
        <fullName evidence="9">Scavenger receptor class B member 1</fullName>
    </submittedName>
</protein>
<proteinExistence type="inferred from homology"/>
<dbReference type="PANTHER" id="PTHR11923:SF104">
    <property type="entry name" value="FI07620P"/>
    <property type="match status" value="1"/>
</dbReference>
<sequence length="525" mass="59941">MILVLLGIACFITAYVLHVLNPVKLIIEHKMQMAPNSLLFELWKKPPINVYLKVYIFNITNADEFLEGGEKLKVEEVGPYVYQEFLENQNVTWYDNDTISYIPKRTIVFVPEMSRGDPKVDLLNVPNIPMLGISSTLHDAGFFMNFAWTRLVNMLDSKPILNISVYEYLWGYEDNLVHLASGIVPSFINFRKFGLLDRMYDEGENIVHLNVGKNKNMTDEEGRYLSIESYNGSPGMSQWGYREVEGNETYPENTICNRVKGATEGELLPANLDKHAVFRVFRKAFCRAIPIVYKEEVITNNGLLGYLYRMPDDFLYTPDENPDNACFCKKKKKCLKKGLSDMTPCYYQIPAAMSLPHLLDSDPSLFEKIEGLNPDPKKHLSRIILEPTFGIPMNVNSRIQINLVMHHTTHNPRITIFNDMTLPVFWTDLVIKDLPSDMKLLLNLALHIGPIAQMVVIGLCAIGGVTMLVLAVLSMLWTVNQQQEIVTLDRRESCDLRIPLNYGQYTTIRILPAIKKITSKTDLFG</sequence>
<keyword evidence="5 8" id="KW-1133">Transmembrane helix</keyword>